<dbReference type="Pfam" id="PF00583">
    <property type="entry name" value="Acetyltransf_1"/>
    <property type="match status" value="1"/>
</dbReference>
<organism evidence="2 3">
    <name type="scientific">Erwinia tracheiphila</name>
    <dbReference type="NCBI Taxonomy" id="65700"/>
    <lineage>
        <taxon>Bacteria</taxon>
        <taxon>Pseudomonadati</taxon>
        <taxon>Pseudomonadota</taxon>
        <taxon>Gammaproteobacteria</taxon>
        <taxon>Enterobacterales</taxon>
        <taxon>Erwiniaceae</taxon>
        <taxon>Erwinia</taxon>
    </lineage>
</organism>
<keyword evidence="2" id="KW-0808">Transferase</keyword>
<dbReference type="InterPro" id="IPR016181">
    <property type="entry name" value="Acyl_CoA_acyltransferase"/>
</dbReference>
<reference evidence="2 3" key="1">
    <citation type="submission" date="2016-01" db="EMBL/GenBank/DDBJ databases">
        <authorList>
            <person name="Oliw E.H."/>
        </authorList>
    </citation>
    <scope>NUCLEOTIDE SEQUENCE [LARGE SCALE GENOMIC DNA]</scope>
    <source>
        <strain evidence="2 3">MDcuke</strain>
    </source>
</reference>
<evidence type="ECO:0000313" key="3">
    <source>
        <dbReference type="Proteomes" id="UP000264980"/>
    </source>
</evidence>
<dbReference type="SUPFAM" id="SSF55729">
    <property type="entry name" value="Acyl-CoA N-acyltransferases (Nat)"/>
    <property type="match status" value="1"/>
</dbReference>
<protein>
    <submittedName>
        <fullName evidence="2">GNAT family N-acetyltransferase</fullName>
    </submittedName>
</protein>
<feature type="domain" description="N-acetyltransferase" evidence="1">
    <location>
        <begin position="23"/>
        <end position="78"/>
    </location>
</feature>
<dbReference type="Gene3D" id="3.40.630.30">
    <property type="match status" value="1"/>
</dbReference>
<dbReference type="RefSeq" id="WP_418261497.1">
    <property type="nucleotide sequence ID" value="NZ_CP013970.1"/>
</dbReference>
<accession>A0A345CPR5</accession>
<dbReference type="AlphaFoldDB" id="A0A345CPR5"/>
<dbReference type="CDD" id="cd04301">
    <property type="entry name" value="NAT_SF"/>
    <property type="match status" value="1"/>
</dbReference>
<dbReference type="GO" id="GO:0016747">
    <property type="term" value="F:acyltransferase activity, transferring groups other than amino-acyl groups"/>
    <property type="evidence" value="ECO:0007669"/>
    <property type="project" value="InterPro"/>
</dbReference>
<evidence type="ECO:0000259" key="1">
    <source>
        <dbReference type="Pfam" id="PF00583"/>
    </source>
</evidence>
<sequence>MRIKKTLDLTNLHPLLFSLEMKQIWLLYDLHTMAESRCQGTGTMLLNKAEELAKETESEFITLSTVKDNYVGQKLYKK</sequence>
<gene>
    <name evidence="2" type="ORF">AV903_03820</name>
</gene>
<dbReference type="EMBL" id="CP013970">
    <property type="protein sequence ID" value="AXF75432.1"/>
    <property type="molecule type" value="Genomic_DNA"/>
</dbReference>
<evidence type="ECO:0000313" key="2">
    <source>
        <dbReference type="EMBL" id="AXF75432.1"/>
    </source>
</evidence>
<dbReference type="Proteomes" id="UP000264980">
    <property type="component" value="Chromosome"/>
</dbReference>
<name>A0A345CPR5_9GAMM</name>
<dbReference type="InterPro" id="IPR000182">
    <property type="entry name" value="GNAT_dom"/>
</dbReference>
<proteinExistence type="predicted"/>